<dbReference type="PANTHER" id="PTHR30558:SF3">
    <property type="entry name" value="BIOPOLYMER TRANSPORT PROTEIN EXBD-RELATED"/>
    <property type="match status" value="1"/>
</dbReference>
<gene>
    <name evidence="9" type="ORF">FOZ76_21685</name>
</gene>
<comment type="similarity">
    <text evidence="2 7">Belongs to the ExbD/TolR family.</text>
</comment>
<dbReference type="Pfam" id="PF02472">
    <property type="entry name" value="ExbD"/>
    <property type="match status" value="1"/>
</dbReference>
<dbReference type="GO" id="GO:0015031">
    <property type="term" value="P:protein transport"/>
    <property type="evidence" value="ECO:0007669"/>
    <property type="project" value="UniProtKB-KW"/>
</dbReference>
<dbReference type="PANTHER" id="PTHR30558">
    <property type="entry name" value="EXBD MEMBRANE COMPONENT OF PMF-DRIVEN MACROMOLECULE IMPORT SYSTEM"/>
    <property type="match status" value="1"/>
</dbReference>
<dbReference type="OrthoDB" id="424972at2"/>
<evidence type="ECO:0000313" key="10">
    <source>
        <dbReference type="Proteomes" id="UP000318405"/>
    </source>
</evidence>
<evidence type="ECO:0000256" key="1">
    <source>
        <dbReference type="ARBA" id="ARBA00004162"/>
    </source>
</evidence>
<feature type="transmembrane region" description="Helical" evidence="8">
    <location>
        <begin position="20"/>
        <end position="40"/>
    </location>
</feature>
<keyword evidence="4 7" id="KW-0812">Transmembrane</keyword>
<name>A0A556AC23_9BURK</name>
<evidence type="ECO:0000256" key="8">
    <source>
        <dbReference type="SAM" id="Phobius"/>
    </source>
</evidence>
<evidence type="ECO:0000256" key="3">
    <source>
        <dbReference type="ARBA" id="ARBA00022475"/>
    </source>
</evidence>
<evidence type="ECO:0000313" key="9">
    <source>
        <dbReference type="EMBL" id="TSH90434.1"/>
    </source>
</evidence>
<keyword evidence="3" id="KW-1003">Cell membrane</keyword>
<keyword evidence="10" id="KW-1185">Reference proteome</keyword>
<evidence type="ECO:0000256" key="4">
    <source>
        <dbReference type="ARBA" id="ARBA00022692"/>
    </source>
</evidence>
<dbReference type="Gene3D" id="3.30.420.270">
    <property type="match status" value="1"/>
</dbReference>
<dbReference type="GO" id="GO:0022857">
    <property type="term" value="F:transmembrane transporter activity"/>
    <property type="evidence" value="ECO:0007669"/>
    <property type="project" value="InterPro"/>
</dbReference>
<dbReference type="InterPro" id="IPR003400">
    <property type="entry name" value="ExbD"/>
</dbReference>
<reference evidence="9 10" key="1">
    <citation type="submission" date="2019-07" db="EMBL/GenBank/DDBJ databases">
        <title>Qingshengfaniella alkalisoli gen. nov., sp. nov., isolated from saline soil.</title>
        <authorList>
            <person name="Xu L."/>
            <person name="Huang X.-X."/>
            <person name="Sun J.-Q."/>
        </authorList>
    </citation>
    <scope>NUCLEOTIDE SEQUENCE [LARGE SCALE GENOMIC DNA]</scope>
    <source>
        <strain evidence="9 10">DSM 27279</strain>
    </source>
</reference>
<evidence type="ECO:0000256" key="2">
    <source>
        <dbReference type="ARBA" id="ARBA00005811"/>
    </source>
</evidence>
<sequence>MKFHRLQRPRDEPEINLVPLIDVLLVLLIFLTATTTFTRFGELGIQLPAAAQAGEAPAPEIGITVFADGRYLLDGQPQAAGVQALAQALRTAAGGRPDSLVVVYADAQANHQSVVDVMQAARLAGLARLSFGTRQSAP</sequence>
<dbReference type="EMBL" id="VLTJ01000039">
    <property type="protein sequence ID" value="TSH90434.1"/>
    <property type="molecule type" value="Genomic_DNA"/>
</dbReference>
<comment type="caution">
    <text evidence="9">The sequence shown here is derived from an EMBL/GenBank/DDBJ whole genome shotgun (WGS) entry which is preliminary data.</text>
</comment>
<comment type="subcellular location">
    <subcellularLocation>
        <location evidence="1">Cell membrane</location>
        <topology evidence="1">Single-pass membrane protein</topology>
    </subcellularLocation>
    <subcellularLocation>
        <location evidence="7">Cell membrane</location>
        <topology evidence="7">Single-pass type II membrane protein</topology>
    </subcellularLocation>
</comment>
<dbReference type="RefSeq" id="WP_143950350.1">
    <property type="nucleotide sequence ID" value="NZ_BAABMB010000003.1"/>
</dbReference>
<keyword evidence="7" id="KW-0813">Transport</keyword>
<protein>
    <submittedName>
        <fullName evidence="9">Biopolymer transporter ExbD</fullName>
    </submittedName>
</protein>
<dbReference type="GO" id="GO:0005886">
    <property type="term" value="C:plasma membrane"/>
    <property type="evidence" value="ECO:0007669"/>
    <property type="project" value="UniProtKB-SubCell"/>
</dbReference>
<keyword evidence="7" id="KW-0653">Protein transport</keyword>
<keyword evidence="6 8" id="KW-0472">Membrane</keyword>
<accession>A0A556AC23</accession>
<evidence type="ECO:0000256" key="5">
    <source>
        <dbReference type="ARBA" id="ARBA00022989"/>
    </source>
</evidence>
<proteinExistence type="inferred from homology"/>
<dbReference type="Proteomes" id="UP000318405">
    <property type="component" value="Unassembled WGS sequence"/>
</dbReference>
<organism evidence="9 10">
    <name type="scientific">Verticiella sediminum</name>
    <dbReference type="NCBI Taxonomy" id="1247510"/>
    <lineage>
        <taxon>Bacteria</taxon>
        <taxon>Pseudomonadati</taxon>
        <taxon>Pseudomonadota</taxon>
        <taxon>Betaproteobacteria</taxon>
        <taxon>Burkholderiales</taxon>
        <taxon>Alcaligenaceae</taxon>
        <taxon>Verticiella</taxon>
    </lineage>
</organism>
<dbReference type="AlphaFoldDB" id="A0A556AC23"/>
<evidence type="ECO:0000256" key="6">
    <source>
        <dbReference type="ARBA" id="ARBA00023136"/>
    </source>
</evidence>
<evidence type="ECO:0000256" key="7">
    <source>
        <dbReference type="RuleBase" id="RU003879"/>
    </source>
</evidence>
<keyword evidence="5 8" id="KW-1133">Transmembrane helix</keyword>